<feature type="compositionally biased region" description="Low complexity" evidence="2">
    <location>
        <begin position="224"/>
        <end position="234"/>
    </location>
</feature>
<comment type="caution">
    <text evidence="5">The sequence shown here is derived from an EMBL/GenBank/DDBJ whole genome shotgun (WGS) entry which is preliminary data.</text>
</comment>
<dbReference type="SUPFAM" id="SSF55347">
    <property type="entry name" value="Glyceraldehyde-3-phosphate dehydrogenase-like, C-terminal domain"/>
    <property type="match status" value="1"/>
</dbReference>
<feature type="region of interest" description="Disordered" evidence="2">
    <location>
        <begin position="224"/>
        <end position="244"/>
    </location>
</feature>
<accession>A0A7M4DK63</accession>
<evidence type="ECO:0000256" key="2">
    <source>
        <dbReference type="SAM" id="MobiDB-lite"/>
    </source>
</evidence>
<comment type="similarity">
    <text evidence="1">Belongs to the Gfo/Idh/MocA family.</text>
</comment>
<dbReference type="PANTHER" id="PTHR43377:SF2">
    <property type="entry name" value="BINDING ROSSMANN FOLD OXIDOREDUCTASE, PUTATIVE (AFU_ORTHOLOGUE AFUA_4G00560)-RELATED"/>
    <property type="match status" value="1"/>
</dbReference>
<proteinExistence type="inferred from homology"/>
<feature type="domain" description="Gfo/Idh/MocA-like oxidoreductase N-terminal" evidence="3">
    <location>
        <begin position="5"/>
        <end position="132"/>
    </location>
</feature>
<evidence type="ECO:0000259" key="4">
    <source>
        <dbReference type="Pfam" id="PF02894"/>
    </source>
</evidence>
<dbReference type="InterPro" id="IPR051450">
    <property type="entry name" value="Gfo/Idh/MocA_Oxidoreductases"/>
</dbReference>
<dbReference type="SUPFAM" id="SSF51735">
    <property type="entry name" value="NAD(P)-binding Rossmann-fold domains"/>
    <property type="match status" value="1"/>
</dbReference>
<dbReference type="Pfam" id="PF01408">
    <property type="entry name" value="GFO_IDH_MocA"/>
    <property type="match status" value="1"/>
</dbReference>
<dbReference type="Gene3D" id="3.30.360.10">
    <property type="entry name" value="Dihydrodipicolinate Reductase, domain 2"/>
    <property type="match status" value="1"/>
</dbReference>
<keyword evidence="5" id="KW-0560">Oxidoreductase</keyword>
<dbReference type="Gene3D" id="3.40.50.720">
    <property type="entry name" value="NAD(P)-binding Rossmann-like Domain"/>
    <property type="match status" value="1"/>
</dbReference>
<dbReference type="GO" id="GO:0000166">
    <property type="term" value="F:nucleotide binding"/>
    <property type="evidence" value="ECO:0007669"/>
    <property type="project" value="InterPro"/>
</dbReference>
<sequence length="471" mass="50229">MTNRRYAVAGTGHRAGMYVNALTGAHADAGEIVAWCEPNPGRAQFHTATVAGDLGREVDIPRYDPADLEAMIAEREVDVVIVTAPDHAHADLVTRALRAGADVVVEKPLTISVEGCRAITGAIEETGRSLIMTFNYRYAPRNSSLREVIASGEIGDVTSVHFEWALDTVHGADYFRRWHRDKANSGGLLIHKSSHHFDLVNWWLQDAPRRVYASGDLKFYGPDGAGAAQAGPRPSRGRDAAPGDNWSIDLAADPRLKALYLDAEHHDGYVRDQDVFAPGITIEDNLAVIVDYRRGATLTYSLNAHAPWEGYRVTVNGTKGRAELQVVERGAVLIDADGRSIVDPSAKPDVGAGDDLRPRGDHLIVQKHWQEAYEYQIPEGVGGHGGGDAILLRDVFDGSGDDPLGRRAGYLDGVRAVSVGIAGNISLVSGGPVLIDELYLGVDVGTGLGADAGAGADRESGAAETAGRGVA</sequence>
<dbReference type="EC" id="1.-.-.-" evidence="5"/>
<organism evidence="5 6">
    <name type="scientific">Occultella aeris</name>
    <dbReference type="NCBI Taxonomy" id="2761496"/>
    <lineage>
        <taxon>Bacteria</taxon>
        <taxon>Bacillati</taxon>
        <taxon>Actinomycetota</taxon>
        <taxon>Actinomycetes</taxon>
        <taxon>Micrococcales</taxon>
        <taxon>Ruaniaceae</taxon>
        <taxon>Occultella</taxon>
    </lineage>
</organism>
<dbReference type="RefSeq" id="WP_156741271.1">
    <property type="nucleotide sequence ID" value="NZ_CACRYJ010000034.1"/>
</dbReference>
<evidence type="ECO:0000259" key="3">
    <source>
        <dbReference type="Pfam" id="PF01408"/>
    </source>
</evidence>
<dbReference type="Pfam" id="PF02894">
    <property type="entry name" value="GFO_IDH_MocA_C"/>
    <property type="match status" value="1"/>
</dbReference>
<gene>
    <name evidence="5" type="primary">yteT_8</name>
    <name evidence="5" type="ORF">HALOF300_02526</name>
</gene>
<evidence type="ECO:0000313" key="6">
    <source>
        <dbReference type="Proteomes" id="UP000419743"/>
    </source>
</evidence>
<reference evidence="5 6" key="1">
    <citation type="submission" date="2019-11" db="EMBL/GenBank/DDBJ databases">
        <authorList>
            <person name="Criscuolo A."/>
        </authorList>
    </citation>
    <scope>NUCLEOTIDE SEQUENCE [LARGE SCALE GENOMIC DNA]</scope>
    <source>
        <strain evidence="5">CIP111667</strain>
    </source>
</reference>
<dbReference type="InterPro" id="IPR000683">
    <property type="entry name" value="Gfo/Idh/MocA-like_OxRdtase_N"/>
</dbReference>
<dbReference type="PANTHER" id="PTHR43377">
    <property type="entry name" value="BILIVERDIN REDUCTASE A"/>
    <property type="match status" value="1"/>
</dbReference>
<evidence type="ECO:0000313" key="5">
    <source>
        <dbReference type="EMBL" id="VZO37454.1"/>
    </source>
</evidence>
<evidence type="ECO:0000256" key="1">
    <source>
        <dbReference type="ARBA" id="ARBA00010928"/>
    </source>
</evidence>
<dbReference type="GO" id="GO:0016491">
    <property type="term" value="F:oxidoreductase activity"/>
    <property type="evidence" value="ECO:0007669"/>
    <property type="project" value="UniProtKB-KW"/>
</dbReference>
<dbReference type="EMBL" id="CACRYJ010000034">
    <property type="protein sequence ID" value="VZO37454.1"/>
    <property type="molecule type" value="Genomic_DNA"/>
</dbReference>
<protein>
    <submittedName>
        <fullName evidence="5">Oxidoreductase YteT</fullName>
        <ecNumber evidence="5">1.-.-.-</ecNumber>
    </submittedName>
</protein>
<feature type="region of interest" description="Disordered" evidence="2">
    <location>
        <begin position="451"/>
        <end position="471"/>
    </location>
</feature>
<dbReference type="Proteomes" id="UP000419743">
    <property type="component" value="Unassembled WGS sequence"/>
</dbReference>
<feature type="domain" description="Gfo/Idh/MocA-like oxidoreductase C-terminal" evidence="4">
    <location>
        <begin position="146"/>
        <end position="323"/>
    </location>
</feature>
<dbReference type="InterPro" id="IPR036291">
    <property type="entry name" value="NAD(P)-bd_dom_sf"/>
</dbReference>
<dbReference type="AlphaFoldDB" id="A0A7M4DK63"/>
<keyword evidence="6" id="KW-1185">Reference proteome</keyword>
<name>A0A7M4DK63_9MICO</name>
<dbReference type="InterPro" id="IPR004104">
    <property type="entry name" value="Gfo/Idh/MocA-like_OxRdtase_C"/>
</dbReference>